<sequence length="275" mass="30539">MANTVKNEISYEDLKALLGKSQNLLLVDVRSQGEVDKGFIKGSVHIPVSTVEAAFSMEPEEFKAKYGVTKPPLDTPELVFHCQIGKRGGVATGKAREIGYVNPSNVPVTGPSTFFQNLPAQLGCEELSLHGFHCSSFKDLVLSGGTVYKVEQENWEAESSLPTMQQMLRLFLFLQHSDPFTSHLPDVIGERNCNVNSYNARKMFHISHSGNSCVCDALAAAEAQIERHLEDILSNNRQAVTTALQTELKNTLKAQNRRKRASVMHTQTHRHTHTH</sequence>
<evidence type="ECO:0000313" key="4">
    <source>
        <dbReference type="Proteomes" id="UP000438429"/>
    </source>
</evidence>
<dbReference type="InterPro" id="IPR001763">
    <property type="entry name" value="Rhodanese-like_dom"/>
</dbReference>
<feature type="region of interest" description="Disordered" evidence="1">
    <location>
        <begin position="254"/>
        <end position="275"/>
    </location>
</feature>
<dbReference type="SMART" id="SM00450">
    <property type="entry name" value="RHOD"/>
    <property type="match status" value="1"/>
</dbReference>
<proteinExistence type="predicted"/>
<evidence type="ECO:0000313" key="3">
    <source>
        <dbReference type="EMBL" id="KAF0039785.1"/>
    </source>
</evidence>
<dbReference type="PROSITE" id="PS50206">
    <property type="entry name" value="RHODANESE_3"/>
    <property type="match status" value="1"/>
</dbReference>
<evidence type="ECO:0000259" key="2">
    <source>
        <dbReference type="PROSITE" id="PS50206"/>
    </source>
</evidence>
<reference evidence="3 4" key="1">
    <citation type="submission" date="2019-06" db="EMBL/GenBank/DDBJ databases">
        <title>Draft genomes of female and male turbot (Scophthalmus maximus).</title>
        <authorList>
            <person name="Xu H."/>
            <person name="Xu X.-W."/>
            <person name="Shao C."/>
            <person name="Chen S."/>
        </authorList>
    </citation>
    <scope>NUCLEOTIDE SEQUENCE [LARGE SCALE GENOMIC DNA]</scope>
    <source>
        <strain evidence="3">Ysfricsl-2016a</strain>
        <tissue evidence="3">Blood</tissue>
    </source>
</reference>
<dbReference type="Gene3D" id="3.40.250.10">
    <property type="entry name" value="Rhodanese-like domain"/>
    <property type="match status" value="1"/>
</dbReference>
<evidence type="ECO:0000256" key="1">
    <source>
        <dbReference type="SAM" id="MobiDB-lite"/>
    </source>
</evidence>
<dbReference type="PANTHER" id="PTHR44086">
    <property type="entry name" value="THIOSULFATE SULFURTRANSFERASE RDL2, MITOCHONDRIAL-RELATED"/>
    <property type="match status" value="1"/>
</dbReference>
<dbReference type="SUPFAM" id="SSF52821">
    <property type="entry name" value="Rhodanese/Cell cycle control phosphatase"/>
    <property type="match status" value="1"/>
</dbReference>
<feature type="compositionally biased region" description="Basic residues" evidence="1">
    <location>
        <begin position="255"/>
        <end position="275"/>
    </location>
</feature>
<protein>
    <recommendedName>
        <fullName evidence="2">Rhodanese domain-containing protein</fullName>
    </recommendedName>
</protein>
<dbReference type="AlphaFoldDB" id="A0A6A4T3T0"/>
<gene>
    <name evidence="3" type="ORF">F2P81_008020</name>
</gene>
<name>A0A6A4T3T0_SCOMX</name>
<organism evidence="3 4">
    <name type="scientific">Scophthalmus maximus</name>
    <name type="common">Turbot</name>
    <name type="synonym">Psetta maxima</name>
    <dbReference type="NCBI Taxonomy" id="52904"/>
    <lineage>
        <taxon>Eukaryota</taxon>
        <taxon>Metazoa</taxon>
        <taxon>Chordata</taxon>
        <taxon>Craniata</taxon>
        <taxon>Vertebrata</taxon>
        <taxon>Euteleostomi</taxon>
        <taxon>Actinopterygii</taxon>
        <taxon>Neopterygii</taxon>
        <taxon>Teleostei</taxon>
        <taxon>Neoteleostei</taxon>
        <taxon>Acanthomorphata</taxon>
        <taxon>Carangaria</taxon>
        <taxon>Pleuronectiformes</taxon>
        <taxon>Pleuronectoidei</taxon>
        <taxon>Scophthalmidae</taxon>
        <taxon>Scophthalmus</taxon>
    </lineage>
</organism>
<dbReference type="InterPro" id="IPR036873">
    <property type="entry name" value="Rhodanese-like_dom_sf"/>
</dbReference>
<dbReference type="EMBL" id="VEVO01000007">
    <property type="protein sequence ID" value="KAF0039785.1"/>
    <property type="molecule type" value="Genomic_DNA"/>
</dbReference>
<feature type="domain" description="Rhodanese" evidence="2">
    <location>
        <begin position="20"/>
        <end position="109"/>
    </location>
</feature>
<dbReference type="PANTHER" id="PTHR44086:SF3">
    <property type="entry name" value="THIOSULFATE SULFURTRANSFERASE_RHODANESE-LIKE DOMAIN-CONTAINING PROTEIN 1 ISOFORM X2"/>
    <property type="match status" value="1"/>
</dbReference>
<comment type="caution">
    <text evidence="3">The sequence shown here is derived from an EMBL/GenBank/DDBJ whole genome shotgun (WGS) entry which is preliminary data.</text>
</comment>
<dbReference type="Pfam" id="PF00581">
    <property type="entry name" value="Rhodanese"/>
    <property type="match status" value="1"/>
</dbReference>
<accession>A0A6A4T3T0</accession>
<dbReference type="Proteomes" id="UP000438429">
    <property type="component" value="Unassembled WGS sequence"/>
</dbReference>